<comment type="caution">
    <text evidence="2">The sequence shown here is derived from an EMBL/GenBank/DDBJ whole genome shotgun (WGS) entry which is preliminary data.</text>
</comment>
<dbReference type="InterPro" id="IPR000560">
    <property type="entry name" value="His_Pase_clade-2"/>
</dbReference>
<dbReference type="PANTHER" id="PTHR43205:SF42">
    <property type="entry name" value="ALCOHOL DEHYDROGENASE, ZINC-CONTAINING (AFU_ORTHOLOGUE AFUA_7G04530)"/>
    <property type="match status" value="1"/>
</dbReference>
<organism evidence="2 3">
    <name type="scientific">Monascus purpureus</name>
    <name type="common">Red mold</name>
    <name type="synonym">Monascus anka</name>
    <dbReference type="NCBI Taxonomy" id="5098"/>
    <lineage>
        <taxon>Eukaryota</taxon>
        <taxon>Fungi</taxon>
        <taxon>Dikarya</taxon>
        <taxon>Ascomycota</taxon>
        <taxon>Pezizomycotina</taxon>
        <taxon>Eurotiomycetes</taxon>
        <taxon>Eurotiomycetidae</taxon>
        <taxon>Eurotiales</taxon>
        <taxon>Aspergillaceae</taxon>
        <taxon>Monascus</taxon>
    </lineage>
</organism>
<dbReference type="InterPro" id="IPR036291">
    <property type="entry name" value="NAD(P)-bd_dom_sf"/>
</dbReference>
<gene>
    <name evidence="2" type="ORF">MPDQ_004917</name>
</gene>
<dbReference type="GO" id="GO:0016628">
    <property type="term" value="F:oxidoreductase activity, acting on the CH-CH group of donors, NAD or NADP as acceptor"/>
    <property type="evidence" value="ECO:0007669"/>
    <property type="project" value="InterPro"/>
</dbReference>
<sequence length="392" mass="42763">MPQFLHSSTAVLAVIALAAASPSSYVPRAAPTGATYASGFDIMTSWGNLSPYKAAPGFNVSKGFPKGCELSQVHVLHRHAQRYPTPYPLDGGGIESFSEKLVNYSKAHPNVTVGRGPLSFLDDWKDMMGEDLLLVTGAATEATAGADFWTKYGRVLYRAPAGVPTWDESLNVYPNGTARPKPVFRTTSQDRILESARWWLSGFFGNTGANSSYDQYDLVVIPEVYPFNNTLASYDSCPGDEAGSDADWKKQLKHATPEYIDVFFDNVGGEVLDACLMRAARNARFVICGAISQYNAAKPRGPSSYMNVISQRVTMKGFIVFDYIKQYPAALKDLASWLAQGKIRRKEYIIKGGIEAAPQGLVSLYEGANTGKMMVEVVPECESIGKETNAKL</sequence>
<feature type="signal peptide" evidence="1">
    <location>
        <begin position="1"/>
        <end position="20"/>
    </location>
</feature>
<dbReference type="InterPro" id="IPR045010">
    <property type="entry name" value="MDR_fam"/>
</dbReference>
<dbReference type="Pfam" id="PF00328">
    <property type="entry name" value="His_Phos_2"/>
    <property type="match status" value="1"/>
</dbReference>
<dbReference type="SUPFAM" id="SSF51735">
    <property type="entry name" value="NAD(P)-binding Rossmann-fold domains"/>
    <property type="match status" value="1"/>
</dbReference>
<dbReference type="Gene3D" id="3.40.50.720">
    <property type="entry name" value="NAD(P)-binding Rossmann-like Domain"/>
    <property type="match status" value="1"/>
</dbReference>
<protein>
    <submittedName>
        <fullName evidence="2">Uncharacterized protein</fullName>
    </submittedName>
</protein>
<keyword evidence="3" id="KW-1185">Reference proteome</keyword>
<keyword evidence="1" id="KW-0732">Signal</keyword>
<dbReference type="Gene3D" id="3.40.50.1240">
    <property type="entry name" value="Phosphoglycerate mutase-like"/>
    <property type="match status" value="1"/>
</dbReference>
<evidence type="ECO:0000313" key="2">
    <source>
        <dbReference type="EMBL" id="TQB67709.1"/>
    </source>
</evidence>
<proteinExistence type="predicted"/>
<accession>A0A507QGN2</accession>
<dbReference type="SUPFAM" id="SSF53254">
    <property type="entry name" value="Phosphoglycerate mutase-like"/>
    <property type="match status" value="1"/>
</dbReference>
<dbReference type="InterPro" id="IPR029033">
    <property type="entry name" value="His_PPase_superfam"/>
</dbReference>
<reference evidence="2 3" key="1">
    <citation type="submission" date="2019-06" db="EMBL/GenBank/DDBJ databases">
        <title>Wine fermentation using esterase from Monascus purpureus.</title>
        <authorList>
            <person name="Geng C."/>
            <person name="Zhang Y."/>
        </authorList>
    </citation>
    <scope>NUCLEOTIDE SEQUENCE [LARGE SCALE GENOMIC DNA]</scope>
    <source>
        <strain evidence="2">HQ1</strain>
    </source>
</reference>
<dbReference type="Proteomes" id="UP000319663">
    <property type="component" value="Unassembled WGS sequence"/>
</dbReference>
<dbReference type="EMBL" id="VIFY01000321">
    <property type="protein sequence ID" value="TQB67709.1"/>
    <property type="molecule type" value="Genomic_DNA"/>
</dbReference>
<dbReference type="AlphaFoldDB" id="A0A507QGN2"/>
<evidence type="ECO:0000256" key="1">
    <source>
        <dbReference type="SAM" id="SignalP"/>
    </source>
</evidence>
<dbReference type="STRING" id="5098.A0A507QGN2"/>
<evidence type="ECO:0000313" key="3">
    <source>
        <dbReference type="Proteomes" id="UP000319663"/>
    </source>
</evidence>
<feature type="chain" id="PRO_5021319623" evidence="1">
    <location>
        <begin position="21"/>
        <end position="392"/>
    </location>
</feature>
<dbReference type="PANTHER" id="PTHR43205">
    <property type="entry name" value="PROSTAGLANDIN REDUCTASE"/>
    <property type="match status" value="1"/>
</dbReference>
<dbReference type="Gene3D" id="3.90.180.10">
    <property type="entry name" value="Medium-chain alcohol dehydrogenases, catalytic domain"/>
    <property type="match status" value="1"/>
</dbReference>
<name>A0A507QGN2_MONPU</name>